<dbReference type="InterPro" id="IPR027417">
    <property type="entry name" value="P-loop_NTPase"/>
</dbReference>
<dbReference type="STRING" id="196109.A0A136IIF5"/>
<dbReference type="Pfam" id="PF23238">
    <property type="entry name" value="DUF7068"/>
    <property type="match status" value="1"/>
</dbReference>
<evidence type="ECO:0000313" key="4">
    <source>
        <dbReference type="Proteomes" id="UP000070501"/>
    </source>
</evidence>
<dbReference type="AlphaFoldDB" id="A0A136IIF5"/>
<dbReference type="InterPro" id="IPR055496">
    <property type="entry name" value="DUF7068"/>
</dbReference>
<dbReference type="SUPFAM" id="SSF48371">
    <property type="entry name" value="ARM repeat"/>
    <property type="match status" value="1"/>
</dbReference>
<dbReference type="InParanoid" id="A0A136IIF5"/>
<dbReference type="InterPro" id="IPR011989">
    <property type="entry name" value="ARM-like"/>
</dbReference>
<feature type="region of interest" description="Disordered" evidence="1">
    <location>
        <begin position="896"/>
        <end position="937"/>
    </location>
</feature>
<dbReference type="Gene3D" id="3.40.50.1820">
    <property type="entry name" value="alpha/beta hydrolase"/>
    <property type="match status" value="1"/>
</dbReference>
<dbReference type="OrthoDB" id="427518at2759"/>
<dbReference type="InterPro" id="IPR007111">
    <property type="entry name" value="NACHT_NTPase"/>
</dbReference>
<feature type="compositionally biased region" description="Basic and acidic residues" evidence="1">
    <location>
        <begin position="897"/>
        <end position="907"/>
    </location>
</feature>
<keyword evidence="4" id="KW-1185">Reference proteome</keyword>
<reference evidence="4" key="1">
    <citation type="submission" date="2016-02" db="EMBL/GenBank/DDBJ databases">
        <title>Draft genome sequence of Microdochium bolleyi, a fungal endophyte of beachgrass.</title>
        <authorList>
            <consortium name="DOE Joint Genome Institute"/>
            <person name="David A.S."/>
            <person name="May G."/>
            <person name="Haridas S."/>
            <person name="Lim J."/>
            <person name="Wang M."/>
            <person name="Labutti K."/>
            <person name="Lipzen A."/>
            <person name="Barry K."/>
            <person name="Grigoriev I.V."/>
        </authorList>
    </citation>
    <scope>NUCLEOTIDE SEQUENCE [LARGE SCALE GENOMIC DNA]</scope>
    <source>
        <strain evidence="4">J235TASD1</strain>
    </source>
</reference>
<evidence type="ECO:0000256" key="1">
    <source>
        <dbReference type="SAM" id="MobiDB-lite"/>
    </source>
</evidence>
<dbReference type="SUPFAM" id="SSF53474">
    <property type="entry name" value="alpha/beta-Hydrolases"/>
    <property type="match status" value="1"/>
</dbReference>
<gene>
    <name evidence="3" type="ORF">Micbo1qcDRAFT_191087</name>
</gene>
<evidence type="ECO:0000313" key="3">
    <source>
        <dbReference type="EMBL" id="KXJ84692.1"/>
    </source>
</evidence>
<proteinExistence type="predicted"/>
<sequence>MATDVGRPQSPAGLVQVFVGARSADTETDIDIIAIHGLDTRSPDTWTWRDRGQSSGPVNWLQDSAMLPSIVGRARIFTCDWPAQMLQKSIPTTLEESAEFLLQTLNQHLEQNTQAGKDRPVFFIASCLGGIILIKALELSDSPPLVTATRGIVFLATPFLGTAFKDIPYLSLKAWGSFNDQSVSALMDYTREPTPGLDELVCGFLDLQKEKHYHVFAFWESHETSLLGKIHLAWLFSCRAFLVCRIFLVSSLLVNESSARAQILERQRLNRSHVLMNKFRDPGCADYKQVASKIEEIVRKIREGTLLKQADAWICDKCYTTKRLEISRLSGKPLPLDRRILIRGRAGVGKTTLCKKIVHEFKRGTWAEWAQLFDRILWVPLRNLKLEGRRCQPAYDFTCLFHHEYFTLPNSRTDLAKELSRALEMKNSRTLFLLDGLDEVSQDLTGDGSMSRFLEELLKQPNVIITSRPSANTPPHLDLELETVGFHPDQVEAYVERAFTAPVTGKVDLNKTKEVLSFLKGHWLIEGLVRIPIQLDALCYTWDDFDPESVPNTMTGMYEAIEQKLWKKDVVRLQKMSEYNAMKDRPAEVQQRVGNELRVLECLAFNAHRDAIVDIFPPSTLPLDETLEQLSFLRTSDSSAKLKDREYHFIHLTFQEYFAARYFVRQWKEDKQLEYRFKPQKYAAPTDPASFLRTHKYIARYDVLWRFVTGLLNSEKDDETLRFFNILEEPPLDLLGPAHQRLVMHCLGEVSDDLEIREHLETRLSEWLLFECRFTGETKLASEVEFPEKALIMAIAARLEDEHWYVRRAAIKALRAQSALPTETATAIAARLEHEDQDVRRAAIKTLGAQSALPTEMVTAIAARLEDEDQSVRQAAIEVLQEQSALPTETATAIAARLDDDNSGKADLRRRRRRRLPGSRHGCPVAGSESESESASA</sequence>
<dbReference type="InterPro" id="IPR016024">
    <property type="entry name" value="ARM-type_fold"/>
</dbReference>
<evidence type="ECO:0000259" key="2">
    <source>
        <dbReference type="PROSITE" id="PS50837"/>
    </source>
</evidence>
<dbReference type="SUPFAM" id="SSF52540">
    <property type="entry name" value="P-loop containing nucleoside triphosphate hydrolases"/>
    <property type="match status" value="1"/>
</dbReference>
<feature type="compositionally biased region" description="Low complexity" evidence="1">
    <location>
        <begin position="926"/>
        <end position="937"/>
    </location>
</feature>
<dbReference type="Pfam" id="PF13646">
    <property type="entry name" value="HEAT_2"/>
    <property type="match status" value="1"/>
</dbReference>
<dbReference type="Gene3D" id="1.25.10.10">
    <property type="entry name" value="Leucine-rich Repeat Variant"/>
    <property type="match status" value="1"/>
</dbReference>
<protein>
    <submittedName>
        <fullName evidence="3">NACHT domain-domain-containing protein</fullName>
    </submittedName>
</protein>
<dbReference type="Pfam" id="PF05729">
    <property type="entry name" value="NACHT"/>
    <property type="match status" value="1"/>
</dbReference>
<dbReference type="PROSITE" id="PS50837">
    <property type="entry name" value="NACHT"/>
    <property type="match status" value="1"/>
</dbReference>
<accession>A0A136IIF5</accession>
<dbReference type="EMBL" id="KQ964354">
    <property type="protein sequence ID" value="KXJ84692.1"/>
    <property type="molecule type" value="Genomic_DNA"/>
</dbReference>
<dbReference type="PANTHER" id="PTHR46312:SF2">
    <property type="entry name" value="NUCLEOTIDE-BINDING OLIGOMERIZATION DOMAIN-CONTAINING PROTEIN 2-LIKE"/>
    <property type="match status" value="1"/>
</dbReference>
<dbReference type="Gene3D" id="3.40.50.300">
    <property type="entry name" value="P-loop containing nucleotide triphosphate hydrolases"/>
    <property type="match status" value="1"/>
</dbReference>
<dbReference type="InterPro" id="IPR029058">
    <property type="entry name" value="AB_hydrolase_fold"/>
</dbReference>
<organism evidence="3 4">
    <name type="scientific">Microdochium bolleyi</name>
    <dbReference type="NCBI Taxonomy" id="196109"/>
    <lineage>
        <taxon>Eukaryota</taxon>
        <taxon>Fungi</taxon>
        <taxon>Dikarya</taxon>
        <taxon>Ascomycota</taxon>
        <taxon>Pezizomycotina</taxon>
        <taxon>Sordariomycetes</taxon>
        <taxon>Xylariomycetidae</taxon>
        <taxon>Xylariales</taxon>
        <taxon>Microdochiaceae</taxon>
        <taxon>Microdochium</taxon>
    </lineage>
</organism>
<feature type="compositionally biased region" description="Basic residues" evidence="1">
    <location>
        <begin position="908"/>
        <end position="918"/>
    </location>
</feature>
<name>A0A136IIF5_9PEZI</name>
<dbReference type="PANTHER" id="PTHR46312">
    <property type="entry name" value="NACHT DOMAIN-CONTAINING PROTEIN"/>
    <property type="match status" value="1"/>
</dbReference>
<dbReference type="Proteomes" id="UP000070501">
    <property type="component" value="Unassembled WGS sequence"/>
</dbReference>
<feature type="domain" description="NACHT" evidence="2">
    <location>
        <begin position="338"/>
        <end position="471"/>
    </location>
</feature>